<keyword evidence="1" id="KW-0812">Transmembrane</keyword>
<dbReference type="InterPro" id="IPR025962">
    <property type="entry name" value="SdpI/YhfL"/>
</dbReference>
<dbReference type="STRING" id="1121298.SAMN05444401_0890"/>
<dbReference type="InterPro" id="IPR012867">
    <property type="entry name" value="DUF1648"/>
</dbReference>
<dbReference type="InterPro" id="IPR026272">
    <property type="entry name" value="SdpI"/>
</dbReference>
<evidence type="ECO:0000313" key="3">
    <source>
        <dbReference type="EMBL" id="SHI52046.1"/>
    </source>
</evidence>
<sequence length="235" mass="26539">MKNRILWGVTILPLVVVLSVMKFLPDDLPTHYDINGNIDTWGSKYNKLIFPIIIILLTLVWKLLIRYFEKKSINALGEKERIEAAGNVKVLYIVVICETIIFNIMCYTFLISAFLEVRNSSNTMSIDINTVMNVVYGFLFIICGNFLPKCKRNGVVGLRTPWSIKNDVAWAKSQRWGGIILVVSGVLIWLVNALVGGLTATIIMVGLLLLFAILAFPLSYVAWKRSHSEVDLNKM</sequence>
<dbReference type="Pfam" id="PF07853">
    <property type="entry name" value="DUF1648"/>
    <property type="match status" value="1"/>
</dbReference>
<dbReference type="PIRSF" id="PIRSF038959">
    <property type="entry name" value="SdpI"/>
    <property type="match status" value="1"/>
</dbReference>
<proteinExistence type="predicted"/>
<feature type="transmembrane region" description="Helical" evidence="1">
    <location>
        <begin position="5"/>
        <end position="24"/>
    </location>
</feature>
<dbReference type="Proteomes" id="UP000184080">
    <property type="component" value="Unassembled WGS sequence"/>
</dbReference>
<feature type="transmembrane region" description="Helical" evidence="1">
    <location>
        <begin position="176"/>
        <end position="195"/>
    </location>
</feature>
<dbReference type="PANTHER" id="PTHR37810:SF5">
    <property type="entry name" value="IMMUNITY PROTEIN SDPI"/>
    <property type="match status" value="1"/>
</dbReference>
<accession>A0A1M6BTH7</accession>
<dbReference type="OrthoDB" id="9808690at2"/>
<dbReference type="Pfam" id="PF13630">
    <property type="entry name" value="SdpI"/>
    <property type="match status" value="1"/>
</dbReference>
<keyword evidence="1" id="KW-0472">Membrane</keyword>
<evidence type="ECO:0000259" key="2">
    <source>
        <dbReference type="Pfam" id="PF07853"/>
    </source>
</evidence>
<feature type="transmembrane region" description="Helical" evidence="1">
    <location>
        <begin position="48"/>
        <end position="69"/>
    </location>
</feature>
<keyword evidence="1" id="KW-1133">Transmembrane helix</keyword>
<feature type="transmembrane region" description="Helical" evidence="1">
    <location>
        <begin position="201"/>
        <end position="223"/>
    </location>
</feature>
<gene>
    <name evidence="3" type="ORF">SAMN05444401_0890</name>
</gene>
<reference evidence="3 4" key="1">
    <citation type="submission" date="2016-11" db="EMBL/GenBank/DDBJ databases">
        <authorList>
            <person name="Jaros S."/>
            <person name="Januszkiewicz K."/>
            <person name="Wedrychowicz H."/>
        </authorList>
    </citation>
    <scope>NUCLEOTIDE SEQUENCE [LARGE SCALE GENOMIC DNA]</scope>
    <source>
        <strain evidence="3 4">DSM 21864</strain>
    </source>
</reference>
<organism evidence="3 4">
    <name type="scientific">Clostridium amylolyticum</name>
    <dbReference type="NCBI Taxonomy" id="1121298"/>
    <lineage>
        <taxon>Bacteria</taxon>
        <taxon>Bacillati</taxon>
        <taxon>Bacillota</taxon>
        <taxon>Clostridia</taxon>
        <taxon>Eubacteriales</taxon>
        <taxon>Clostridiaceae</taxon>
        <taxon>Clostridium</taxon>
    </lineage>
</organism>
<feature type="transmembrane region" description="Helical" evidence="1">
    <location>
        <begin position="126"/>
        <end position="147"/>
    </location>
</feature>
<feature type="transmembrane region" description="Helical" evidence="1">
    <location>
        <begin position="90"/>
        <end position="114"/>
    </location>
</feature>
<evidence type="ECO:0000256" key="1">
    <source>
        <dbReference type="SAM" id="Phobius"/>
    </source>
</evidence>
<protein>
    <submittedName>
        <fullName evidence="3">Uncharacterized membrane protein</fullName>
    </submittedName>
</protein>
<dbReference type="RefSeq" id="WP_073003997.1">
    <property type="nucleotide sequence ID" value="NZ_FQZO01000001.1"/>
</dbReference>
<name>A0A1M6BTH7_9CLOT</name>
<dbReference type="AlphaFoldDB" id="A0A1M6BTH7"/>
<dbReference type="PANTHER" id="PTHR37810">
    <property type="entry name" value="IMMUNITY PROTEIN SDPI"/>
    <property type="match status" value="1"/>
</dbReference>
<dbReference type="EMBL" id="FQZO01000001">
    <property type="protein sequence ID" value="SHI52046.1"/>
    <property type="molecule type" value="Genomic_DNA"/>
</dbReference>
<keyword evidence="4" id="KW-1185">Reference proteome</keyword>
<feature type="domain" description="DUF1648" evidence="2">
    <location>
        <begin position="9"/>
        <end position="55"/>
    </location>
</feature>
<dbReference type="GO" id="GO:0009636">
    <property type="term" value="P:response to toxic substance"/>
    <property type="evidence" value="ECO:0007669"/>
    <property type="project" value="TreeGrafter"/>
</dbReference>
<evidence type="ECO:0000313" key="4">
    <source>
        <dbReference type="Proteomes" id="UP000184080"/>
    </source>
</evidence>